<dbReference type="PANTHER" id="PTHR12480">
    <property type="entry name" value="ARGININE DEMETHYLASE AND LYSYL-HYDROXYLASE JMJD"/>
    <property type="match status" value="1"/>
</dbReference>
<dbReference type="InterPro" id="IPR003347">
    <property type="entry name" value="JmjC_dom"/>
</dbReference>
<dbReference type="OrthoDB" id="118524at2"/>
<sequence>MATEYPISFSNIIHLSFVAIVLSIALSLIIYLINRRSQSQKSQLIWTPIDFVERRSNLSYNEFIQEYAAVGKPVIITDAMRDWPALNKWNFDFFKSKYGSVSYGVKEDKDEIKKTITVAEYIDYLTEHNTNVNQERLYLANWVVSDFPELLEDYKEPVYFPNWLTRLPKKVLQRHGYDNPEIFIGHKGTSIGLHEDPTSCAAWLAMISGRKQIVFFTPDQKGFLYEGKVDVFNPDFNKFPLYSKAKPVEVILEPGEIIYIPPRWWHHVRNLEYTIAMGNLVVNELNIKLFFQSNVEIHPIIGHIVPLLFKFPPLANALFVIGIL</sequence>
<keyword evidence="1" id="KW-0812">Transmembrane</keyword>
<dbReference type="PANTHER" id="PTHR12480:SF6">
    <property type="entry name" value="2-OXOGLUTARATE AND IRON-DEPENDENT OXYGENASE JMJD4"/>
    <property type="match status" value="1"/>
</dbReference>
<dbReference type="AlphaFoldDB" id="A0A1Z4GCQ3"/>
<dbReference type="GO" id="GO:0016706">
    <property type="term" value="F:2-oxoglutarate-dependent dioxygenase activity"/>
    <property type="evidence" value="ECO:0007669"/>
    <property type="project" value="TreeGrafter"/>
</dbReference>
<dbReference type="GO" id="GO:0005737">
    <property type="term" value="C:cytoplasm"/>
    <property type="evidence" value="ECO:0007669"/>
    <property type="project" value="TreeGrafter"/>
</dbReference>
<organism evidence="3 4">
    <name type="scientific">Anabaenopsis circularis NIES-21</name>
    <dbReference type="NCBI Taxonomy" id="1085406"/>
    <lineage>
        <taxon>Bacteria</taxon>
        <taxon>Bacillati</taxon>
        <taxon>Cyanobacteriota</taxon>
        <taxon>Cyanophyceae</taxon>
        <taxon>Nostocales</taxon>
        <taxon>Nodulariaceae</taxon>
        <taxon>Anabaenopsis</taxon>
    </lineage>
</organism>
<keyword evidence="4" id="KW-1185">Reference proteome</keyword>
<evidence type="ECO:0000256" key="1">
    <source>
        <dbReference type="SAM" id="Phobius"/>
    </source>
</evidence>
<dbReference type="GO" id="GO:0045905">
    <property type="term" value="P:positive regulation of translational termination"/>
    <property type="evidence" value="ECO:0007669"/>
    <property type="project" value="TreeGrafter"/>
</dbReference>
<dbReference type="Pfam" id="PF13621">
    <property type="entry name" value="Cupin_8"/>
    <property type="match status" value="1"/>
</dbReference>
<dbReference type="EMBL" id="AP018174">
    <property type="protein sequence ID" value="BAY15295.1"/>
    <property type="molecule type" value="Genomic_DNA"/>
</dbReference>
<dbReference type="SMART" id="SM00558">
    <property type="entry name" value="JmjC"/>
    <property type="match status" value="1"/>
</dbReference>
<evidence type="ECO:0000313" key="3">
    <source>
        <dbReference type="EMBL" id="BAY15295.1"/>
    </source>
</evidence>
<name>A0A1Z4GCQ3_9CYAN</name>
<proteinExistence type="predicted"/>
<dbReference type="InterPro" id="IPR050910">
    <property type="entry name" value="JMJD6_ArgDemeth/LysHydrox"/>
</dbReference>
<evidence type="ECO:0000313" key="4">
    <source>
        <dbReference type="Proteomes" id="UP000218287"/>
    </source>
</evidence>
<keyword evidence="1" id="KW-0472">Membrane</keyword>
<dbReference type="SUPFAM" id="SSF51197">
    <property type="entry name" value="Clavaminate synthase-like"/>
    <property type="match status" value="1"/>
</dbReference>
<keyword evidence="1" id="KW-1133">Transmembrane helix</keyword>
<dbReference type="InterPro" id="IPR041667">
    <property type="entry name" value="Cupin_8"/>
</dbReference>
<dbReference type="Proteomes" id="UP000218287">
    <property type="component" value="Chromosome"/>
</dbReference>
<feature type="transmembrane region" description="Helical" evidence="1">
    <location>
        <begin position="12"/>
        <end position="33"/>
    </location>
</feature>
<evidence type="ECO:0000259" key="2">
    <source>
        <dbReference type="PROSITE" id="PS51184"/>
    </source>
</evidence>
<gene>
    <name evidence="3" type="ORF">NIES21_11110</name>
</gene>
<dbReference type="PROSITE" id="PS51184">
    <property type="entry name" value="JMJC"/>
    <property type="match status" value="1"/>
</dbReference>
<accession>A0A1Z4GCQ3</accession>
<protein>
    <submittedName>
        <fullName evidence="3">JmjC domain-containing protein</fullName>
    </submittedName>
</protein>
<dbReference type="Gene3D" id="2.60.120.650">
    <property type="entry name" value="Cupin"/>
    <property type="match status" value="1"/>
</dbReference>
<feature type="domain" description="JmjC" evidence="2">
    <location>
        <begin position="145"/>
        <end position="298"/>
    </location>
</feature>
<reference evidence="3 4" key="1">
    <citation type="submission" date="2017-06" db="EMBL/GenBank/DDBJ databases">
        <title>Genome sequencing of cyanobaciteial culture collection at National Institute for Environmental Studies (NIES).</title>
        <authorList>
            <person name="Hirose Y."/>
            <person name="Shimura Y."/>
            <person name="Fujisawa T."/>
            <person name="Nakamura Y."/>
            <person name="Kawachi M."/>
        </authorList>
    </citation>
    <scope>NUCLEOTIDE SEQUENCE [LARGE SCALE GENOMIC DNA]</scope>
    <source>
        <strain evidence="3 4">NIES-21</strain>
    </source>
</reference>
<dbReference type="GO" id="GO:0043565">
    <property type="term" value="F:sequence-specific DNA binding"/>
    <property type="evidence" value="ECO:0007669"/>
    <property type="project" value="TreeGrafter"/>
</dbReference>